<reference evidence="3" key="1">
    <citation type="submission" date="2016-06" db="UniProtKB">
        <authorList>
            <consortium name="WormBaseParasite"/>
        </authorList>
    </citation>
    <scope>IDENTIFICATION</scope>
</reference>
<name>A0A183IEZ3_9BILA</name>
<dbReference type="AlphaFoldDB" id="A0A183IEZ3"/>
<proteinExistence type="predicted"/>
<dbReference type="WBParaSite" id="SBAD_0000229001-mRNA-1">
    <property type="protein sequence ID" value="SBAD_0000229001-mRNA-1"/>
    <property type="gene ID" value="SBAD_0000229001"/>
</dbReference>
<protein>
    <submittedName>
        <fullName evidence="3">Transthyretin-like family protein</fullName>
    </submittedName>
</protein>
<sequence>MPLPKPTGTKAWGTAKINLVQIYRRGLRQTPVVFCRSSDTGSGTLETLSDVSTSARGEGVIEDDDDGLDIAVVRDDHDPITLIQTRVTDLQVGNDYLSAPKRLVLNWPIATQICFWGGEFPLEII</sequence>
<keyword evidence="2" id="KW-1185">Reference proteome</keyword>
<evidence type="ECO:0000313" key="1">
    <source>
        <dbReference type="EMBL" id="VDO96835.1"/>
    </source>
</evidence>
<dbReference type="Proteomes" id="UP000270296">
    <property type="component" value="Unassembled WGS sequence"/>
</dbReference>
<dbReference type="EMBL" id="UZAM01007120">
    <property type="protein sequence ID" value="VDO96835.1"/>
    <property type="molecule type" value="Genomic_DNA"/>
</dbReference>
<evidence type="ECO:0000313" key="3">
    <source>
        <dbReference type="WBParaSite" id="SBAD_0000229001-mRNA-1"/>
    </source>
</evidence>
<reference evidence="1 2" key="2">
    <citation type="submission" date="2018-11" db="EMBL/GenBank/DDBJ databases">
        <authorList>
            <consortium name="Pathogen Informatics"/>
        </authorList>
    </citation>
    <scope>NUCLEOTIDE SEQUENCE [LARGE SCALE GENOMIC DNA]</scope>
</reference>
<organism evidence="3">
    <name type="scientific">Soboliphyme baturini</name>
    <dbReference type="NCBI Taxonomy" id="241478"/>
    <lineage>
        <taxon>Eukaryota</taxon>
        <taxon>Metazoa</taxon>
        <taxon>Ecdysozoa</taxon>
        <taxon>Nematoda</taxon>
        <taxon>Enoplea</taxon>
        <taxon>Dorylaimia</taxon>
        <taxon>Dioctophymatida</taxon>
        <taxon>Dioctophymatoidea</taxon>
        <taxon>Soboliphymatidae</taxon>
        <taxon>Soboliphyme</taxon>
    </lineage>
</organism>
<accession>A0A183IEZ3</accession>
<gene>
    <name evidence="1" type="ORF">SBAD_LOCUS2187</name>
</gene>
<evidence type="ECO:0000313" key="2">
    <source>
        <dbReference type="Proteomes" id="UP000270296"/>
    </source>
</evidence>